<accession>A0A7X2MN29</accession>
<dbReference type="InterPro" id="IPR024744">
    <property type="entry name" value="CSS-motif_dom"/>
</dbReference>
<protein>
    <submittedName>
        <fullName evidence="3">Cyclic diguanylate phosphodiesterase</fullName>
    </submittedName>
</protein>
<evidence type="ECO:0000313" key="4">
    <source>
        <dbReference type="Proteomes" id="UP000461948"/>
    </source>
</evidence>
<feature type="non-terminal residue" evidence="3">
    <location>
        <position position="173"/>
    </location>
</feature>
<keyword evidence="1" id="KW-0812">Transmembrane</keyword>
<feature type="domain" description="Putative cyclic diguanylate phosphodiesterase CSS motif-containing" evidence="2">
    <location>
        <begin position="40"/>
        <end position="172"/>
    </location>
</feature>
<dbReference type="AlphaFoldDB" id="A0A7X2MN29"/>
<evidence type="ECO:0000259" key="2">
    <source>
        <dbReference type="Pfam" id="PF12792"/>
    </source>
</evidence>
<reference evidence="3 4" key="1">
    <citation type="submission" date="2019-11" db="EMBL/GenBank/DDBJ databases">
        <title>Draft Genome Sequence of Plant Growth-Promoting Rhizosphere-Associated Bacteria.</title>
        <authorList>
            <person name="Vasilyev I.Y."/>
            <person name="Radchenko V."/>
            <person name="Ilnitskaya E.V."/>
        </authorList>
    </citation>
    <scope>NUCLEOTIDE SEQUENCE [LARGE SCALE GENOMIC DNA]</scope>
    <source>
        <strain evidence="3 4">VRA_MhP_f</strain>
    </source>
</reference>
<evidence type="ECO:0000256" key="1">
    <source>
        <dbReference type="SAM" id="Phobius"/>
    </source>
</evidence>
<evidence type="ECO:0000313" key="3">
    <source>
        <dbReference type="EMBL" id="MSE16235.1"/>
    </source>
</evidence>
<proteinExistence type="predicted"/>
<sequence>MPLLKRKRDYARLVIIISGVLPLIIGIFFTALDARHTVHQQQVTAANTLLSQAERMSDSAWDMITVLRQFHHQPCSQIENQLQRIGSLNPYFRAIGKMEQDHIACSSVYGSRPGLLKEMIMRDAPVTGKAWWSLSIAGTTGVPNRPAVIFMRDLPDGEGFWAVIDGQYLIDFL</sequence>
<organism evidence="3 4">
    <name type="scientific">Enterobacter agglomerans</name>
    <name type="common">Erwinia herbicola</name>
    <name type="synonym">Pantoea agglomerans</name>
    <dbReference type="NCBI Taxonomy" id="549"/>
    <lineage>
        <taxon>Bacteria</taxon>
        <taxon>Pseudomonadati</taxon>
        <taxon>Pseudomonadota</taxon>
        <taxon>Gammaproteobacteria</taxon>
        <taxon>Enterobacterales</taxon>
        <taxon>Erwiniaceae</taxon>
        <taxon>Pantoea</taxon>
        <taxon>Pantoea agglomerans group</taxon>
    </lineage>
</organism>
<name>A0A7X2MN29_ENTAG</name>
<feature type="transmembrane region" description="Helical" evidence="1">
    <location>
        <begin position="12"/>
        <end position="32"/>
    </location>
</feature>
<comment type="caution">
    <text evidence="3">The sequence shown here is derived from an EMBL/GenBank/DDBJ whole genome shotgun (WGS) entry which is preliminary data.</text>
</comment>
<dbReference type="Pfam" id="PF12792">
    <property type="entry name" value="CSS-motif"/>
    <property type="match status" value="1"/>
</dbReference>
<dbReference type="Proteomes" id="UP000461948">
    <property type="component" value="Unassembled WGS sequence"/>
</dbReference>
<keyword evidence="1" id="KW-1133">Transmembrane helix</keyword>
<gene>
    <name evidence="3" type="ORF">GKC49_14250</name>
</gene>
<keyword evidence="1" id="KW-0472">Membrane</keyword>
<dbReference type="EMBL" id="WKLC01000625">
    <property type="protein sequence ID" value="MSE16235.1"/>
    <property type="molecule type" value="Genomic_DNA"/>
</dbReference>